<sequence>MQPRSRFSASFSSTRFRGAVLASLNMSRSGGRGRDASRRFHTLPSRLPFPPGVTPSQTGLTAVAEPGQRRTHNLPRNVIPGLGLGLSAASPAQQGSPPAAADGAGGSRASVSEEGEVSEGTDDDVYKNNAPPGRPVLTKSLMGPPGSIQRGSSRLATRGRGINAHAQPGPANASRQRSGSYSPYLSPREVNNAHSSPGHNKRALLGQPPRSLTNTLASASDLPRASPANGGLVEASTETTLRLAKQKAKDAILQLWPLNIRYDDYLKEGIDGGILGTLFKDLELDFVEDATPPQQPKAQDIAMAEAPAPQKGQDAPAAKTKLVPSEMTKEEVSKAADKSEERKDRIARLLAAKGSKATASTPSNPTASISTPASVKVAQSSQKAQSEKSKLLQQKMEALRKSRESLLRPPSQQPEKATASLEAGKPSDPDAAANVIASAESRDFLDRLSETGKPSPSVPTTRQPSQSSDSLSQHNRPALSLADRDDDDDDAEMDMDSPIRPFGDRPDTPSKKATVPSAATNVNSRQGLTPTPADTPTRSLGPGSGEDLASMNKRIEAMKRKIAQAEARKRIKLSAQASPAASQQNDNSRCVSVEAGSIPSALSPEGNRTPLTVNSTAAKSASVPHDRPLRPINPVRSRSGARQRRSVTASERLPLIEARRKEQLLKLKMLQSEMAKIERDIAEGMQEEDELKQDLIDSGSGSEHQAGALPEVGPMGSAQTSGVGSVSHSPVISEEISDRNNDKTEISGSNPAELAWDGADTTADDESAKTSTMATQATTVADRTGEPMVGPAHESVEADGDVMMEDLDDGQRIGELPPAASRAKGSALNVPTTSKGDGRGKEETVPQMKPAKRGQQSLGGTSDATNGHFVPYETPLQCFRAYRFHPEFGKRVDGGLRSLTYSNKIDVQKQVCPDELAGQPCPRDGQCDYQHFESMKAPDDQILLQLGAAGHYQEAQKQQYIAGLRELLTDLRNRKVKDFNTISQGIIDYRARFLGDVSKILPLGSVTL</sequence>
<evidence type="ECO:0000256" key="1">
    <source>
        <dbReference type="PROSITE-ProRule" id="PRU00723"/>
    </source>
</evidence>
<evidence type="ECO:0000313" key="6">
    <source>
        <dbReference type="Proteomes" id="UP000037136"/>
    </source>
</evidence>
<feature type="region of interest" description="Disordered" evidence="3">
    <location>
        <begin position="616"/>
        <end position="648"/>
    </location>
</feature>
<accession>A0A2A9PA08</accession>
<evidence type="ECO:0000256" key="3">
    <source>
        <dbReference type="SAM" id="MobiDB-lite"/>
    </source>
</evidence>
<dbReference type="InterPro" id="IPR000571">
    <property type="entry name" value="Znf_CCCH"/>
</dbReference>
<feature type="compositionally biased region" description="Low complexity" evidence="3">
    <location>
        <begin position="374"/>
        <end position="384"/>
    </location>
</feature>
<feature type="compositionally biased region" description="Polar residues" evidence="3">
    <location>
        <begin position="717"/>
        <end position="730"/>
    </location>
</feature>
<gene>
    <name evidence="5" type="ORF">XA68_14683</name>
</gene>
<keyword evidence="6" id="KW-1185">Reference proteome</keyword>
<feature type="zinc finger region" description="C3H1-type" evidence="1">
    <location>
        <begin position="906"/>
        <end position="934"/>
    </location>
</feature>
<feature type="compositionally biased region" description="Basic and acidic residues" evidence="3">
    <location>
        <begin position="397"/>
        <end position="406"/>
    </location>
</feature>
<feature type="compositionally biased region" description="Polar residues" evidence="3">
    <location>
        <begin position="452"/>
        <end position="475"/>
    </location>
</feature>
<feature type="compositionally biased region" description="Polar residues" evidence="3">
    <location>
        <begin position="854"/>
        <end position="865"/>
    </location>
</feature>
<feature type="region of interest" description="Disordered" evidence="3">
    <location>
        <begin position="695"/>
        <end position="777"/>
    </location>
</feature>
<name>A0A2A9PA08_OPHUN</name>
<dbReference type="PROSITE" id="PS50103">
    <property type="entry name" value="ZF_C3H1"/>
    <property type="match status" value="1"/>
</dbReference>
<feature type="domain" description="C3H1-type" evidence="4">
    <location>
        <begin position="906"/>
        <end position="934"/>
    </location>
</feature>
<comment type="caution">
    <text evidence="5">The sequence shown here is derived from an EMBL/GenBank/DDBJ whole genome shotgun (WGS) entry which is preliminary data.</text>
</comment>
<keyword evidence="1" id="KW-0863">Zinc-finger</keyword>
<feature type="region of interest" description="Disordered" evidence="3">
    <location>
        <begin position="291"/>
        <end position="548"/>
    </location>
</feature>
<organism evidence="5 6">
    <name type="scientific">Ophiocordyceps unilateralis</name>
    <name type="common">Zombie-ant fungus</name>
    <name type="synonym">Torrubia unilateralis</name>
    <dbReference type="NCBI Taxonomy" id="268505"/>
    <lineage>
        <taxon>Eukaryota</taxon>
        <taxon>Fungi</taxon>
        <taxon>Dikarya</taxon>
        <taxon>Ascomycota</taxon>
        <taxon>Pezizomycotina</taxon>
        <taxon>Sordariomycetes</taxon>
        <taxon>Hypocreomycetidae</taxon>
        <taxon>Hypocreales</taxon>
        <taxon>Ophiocordycipitaceae</taxon>
        <taxon>Ophiocordyceps</taxon>
    </lineage>
</organism>
<evidence type="ECO:0000256" key="2">
    <source>
        <dbReference type="SAM" id="Coils"/>
    </source>
</evidence>
<protein>
    <recommendedName>
        <fullName evidence="4">C3H1-type domain-containing protein</fullName>
    </recommendedName>
</protein>
<keyword evidence="1" id="KW-0862">Zinc</keyword>
<reference evidence="5 6" key="2">
    <citation type="journal article" date="2017" name="Sci. Rep.">
        <title>Ant-infecting Ophiocordyceps genomes reveal a high diversity of potential behavioral manipulation genes and a possible major role for enterotoxins.</title>
        <authorList>
            <person name="de Bekker C."/>
            <person name="Ohm R.A."/>
            <person name="Evans H.C."/>
            <person name="Brachmann A."/>
            <person name="Hughes D.P."/>
        </authorList>
    </citation>
    <scope>NUCLEOTIDE SEQUENCE [LARGE SCALE GENOMIC DNA]</scope>
    <source>
        <strain evidence="5 6">SC16a</strain>
    </source>
</reference>
<proteinExistence type="predicted"/>
<dbReference type="GO" id="GO:0008270">
    <property type="term" value="F:zinc ion binding"/>
    <property type="evidence" value="ECO:0007669"/>
    <property type="project" value="UniProtKB-KW"/>
</dbReference>
<dbReference type="EMBL" id="LAZP02000376">
    <property type="protein sequence ID" value="PFH57690.1"/>
    <property type="molecule type" value="Genomic_DNA"/>
</dbReference>
<keyword evidence="2" id="KW-0175">Coiled coil</keyword>
<feature type="compositionally biased region" description="Acidic residues" evidence="3">
    <location>
        <begin position="484"/>
        <end position="495"/>
    </location>
</feature>
<feature type="compositionally biased region" description="Acidic residues" evidence="3">
    <location>
        <begin position="113"/>
        <end position="123"/>
    </location>
</feature>
<evidence type="ECO:0000259" key="4">
    <source>
        <dbReference type="PROSITE" id="PS50103"/>
    </source>
</evidence>
<feature type="compositionally biased region" description="Polar residues" evidence="3">
    <location>
        <begin position="517"/>
        <end position="538"/>
    </location>
</feature>
<feature type="compositionally biased region" description="Basic and acidic residues" evidence="3">
    <location>
        <begin position="736"/>
        <end position="745"/>
    </location>
</feature>
<feature type="coiled-coil region" evidence="2">
    <location>
        <begin position="660"/>
        <end position="694"/>
    </location>
</feature>
<dbReference type="AlphaFoldDB" id="A0A2A9PA08"/>
<feature type="compositionally biased region" description="Basic and acidic residues" evidence="3">
    <location>
        <begin position="327"/>
        <end position="347"/>
    </location>
</feature>
<dbReference type="OrthoDB" id="1922977at2759"/>
<evidence type="ECO:0000313" key="5">
    <source>
        <dbReference type="EMBL" id="PFH57690.1"/>
    </source>
</evidence>
<feature type="compositionally biased region" description="Polar residues" evidence="3">
    <location>
        <begin position="173"/>
        <end position="183"/>
    </location>
</feature>
<feature type="region of interest" description="Disordered" evidence="3">
    <location>
        <begin position="22"/>
        <end position="215"/>
    </location>
</feature>
<reference evidence="5 6" key="1">
    <citation type="journal article" date="2015" name="BMC Genomics">
        <title>Gene expression during zombie ant biting behavior reflects the complexity underlying fungal parasitic behavioral manipulation.</title>
        <authorList>
            <person name="de Bekker C."/>
            <person name="Ohm R.A."/>
            <person name="Loreto R.G."/>
            <person name="Sebastian A."/>
            <person name="Albert I."/>
            <person name="Merrow M."/>
            <person name="Brachmann A."/>
            <person name="Hughes D.P."/>
        </authorList>
    </citation>
    <scope>NUCLEOTIDE SEQUENCE [LARGE SCALE GENOMIC DNA]</scope>
    <source>
        <strain evidence="5 6">SC16a</strain>
    </source>
</reference>
<feature type="coiled-coil region" evidence="2">
    <location>
        <begin position="548"/>
        <end position="575"/>
    </location>
</feature>
<dbReference type="Proteomes" id="UP000037136">
    <property type="component" value="Unassembled WGS sequence"/>
</dbReference>
<feature type="region of interest" description="Disordered" evidence="3">
    <location>
        <begin position="820"/>
        <end position="865"/>
    </location>
</feature>
<feature type="compositionally biased region" description="Low complexity" evidence="3">
    <location>
        <begin position="85"/>
        <end position="112"/>
    </location>
</feature>
<feature type="compositionally biased region" description="Polar residues" evidence="3">
    <location>
        <begin position="357"/>
        <end position="373"/>
    </location>
</feature>
<dbReference type="STRING" id="268505.A0A2A9PA08"/>
<feature type="compositionally biased region" description="Basic and acidic residues" evidence="3">
    <location>
        <begin position="440"/>
        <end position="450"/>
    </location>
</feature>
<keyword evidence="1" id="KW-0479">Metal-binding</keyword>